<evidence type="ECO:0000313" key="2">
    <source>
        <dbReference type="Proteomes" id="UP000009138"/>
    </source>
</evidence>
<proteinExistence type="predicted"/>
<accession>I1CPW3</accession>
<organism evidence="1 2">
    <name type="scientific">Rhizopus delemar (strain RA 99-880 / ATCC MYA-4621 / FGSC 9543 / NRRL 43880)</name>
    <name type="common">Mucormycosis agent</name>
    <name type="synonym">Rhizopus arrhizus var. delemar</name>
    <dbReference type="NCBI Taxonomy" id="246409"/>
    <lineage>
        <taxon>Eukaryota</taxon>
        <taxon>Fungi</taxon>
        <taxon>Fungi incertae sedis</taxon>
        <taxon>Mucoromycota</taxon>
        <taxon>Mucoromycotina</taxon>
        <taxon>Mucoromycetes</taxon>
        <taxon>Mucorales</taxon>
        <taxon>Mucorineae</taxon>
        <taxon>Rhizopodaceae</taxon>
        <taxon>Rhizopus</taxon>
    </lineage>
</organism>
<dbReference type="Proteomes" id="UP000009138">
    <property type="component" value="Unassembled WGS sequence"/>
</dbReference>
<evidence type="ECO:0000313" key="1">
    <source>
        <dbReference type="EMBL" id="EIE90493.1"/>
    </source>
</evidence>
<reference evidence="1 2" key="1">
    <citation type="journal article" date="2009" name="PLoS Genet.">
        <title>Genomic analysis of the basal lineage fungus Rhizopus oryzae reveals a whole-genome duplication.</title>
        <authorList>
            <person name="Ma L.-J."/>
            <person name="Ibrahim A.S."/>
            <person name="Skory C."/>
            <person name="Grabherr M.G."/>
            <person name="Burger G."/>
            <person name="Butler M."/>
            <person name="Elias M."/>
            <person name="Idnurm A."/>
            <person name="Lang B.F."/>
            <person name="Sone T."/>
            <person name="Abe A."/>
            <person name="Calvo S.E."/>
            <person name="Corrochano L.M."/>
            <person name="Engels R."/>
            <person name="Fu J."/>
            <person name="Hansberg W."/>
            <person name="Kim J.-M."/>
            <person name="Kodira C.D."/>
            <person name="Koehrsen M.J."/>
            <person name="Liu B."/>
            <person name="Miranda-Saavedra D."/>
            <person name="O'Leary S."/>
            <person name="Ortiz-Castellanos L."/>
            <person name="Poulter R."/>
            <person name="Rodriguez-Romero J."/>
            <person name="Ruiz-Herrera J."/>
            <person name="Shen Y.-Q."/>
            <person name="Zeng Q."/>
            <person name="Galagan J."/>
            <person name="Birren B.W."/>
            <person name="Cuomo C.A."/>
            <person name="Wickes B.L."/>
        </authorList>
    </citation>
    <scope>NUCLEOTIDE SEQUENCE [LARGE SCALE GENOMIC DNA]</scope>
    <source>
        <strain evidence="2">RA 99-880 / ATCC MYA-4621 / FGSC 9543 / NRRL 43880</strain>
    </source>
</reference>
<protein>
    <submittedName>
        <fullName evidence="1">Uncharacterized protein</fullName>
    </submittedName>
</protein>
<keyword evidence="2" id="KW-1185">Reference proteome</keyword>
<dbReference type="GeneID" id="93622169"/>
<dbReference type="InParanoid" id="I1CPW3"/>
<dbReference type="EMBL" id="CH476746">
    <property type="protein sequence ID" value="EIE90493.1"/>
    <property type="molecule type" value="Genomic_DNA"/>
</dbReference>
<dbReference type="RefSeq" id="XP_067525889.1">
    <property type="nucleotide sequence ID" value="XM_067669788.1"/>
</dbReference>
<gene>
    <name evidence="1" type="ORF">RO3G_15204</name>
</gene>
<dbReference type="AlphaFoldDB" id="I1CPW3"/>
<dbReference type="VEuPathDB" id="FungiDB:RO3G_15204"/>
<sequence length="51" mass="6055">MRDEPFETTLLHTVASFFNPLGQSVFLQKPMTFNLTLCHCPELFNWVKLRR</sequence>
<name>I1CPW3_RHIO9</name>